<dbReference type="Proteomes" id="UP000659124">
    <property type="component" value="Unassembled WGS sequence"/>
</dbReference>
<feature type="signal peptide" evidence="1">
    <location>
        <begin position="1"/>
        <end position="21"/>
    </location>
</feature>
<name>A0ABR7TSN9_9BACT</name>
<dbReference type="RefSeq" id="WP_188090592.1">
    <property type="nucleotide sequence ID" value="NZ_JACVFC010000003.1"/>
</dbReference>
<comment type="caution">
    <text evidence="2">The sequence shown here is derived from an EMBL/GenBank/DDBJ whole genome shotgun (WGS) entry which is preliminary data.</text>
</comment>
<feature type="chain" id="PRO_5045440632" description="DUF3997 domain-containing protein" evidence="1">
    <location>
        <begin position="22"/>
        <end position="150"/>
    </location>
</feature>
<gene>
    <name evidence="2" type="ORF">ICL07_24105</name>
</gene>
<proteinExistence type="predicted"/>
<evidence type="ECO:0008006" key="4">
    <source>
        <dbReference type="Google" id="ProtNLM"/>
    </source>
</evidence>
<dbReference type="EMBL" id="JACVFC010000003">
    <property type="protein sequence ID" value="MBC9933496.1"/>
    <property type="molecule type" value="Genomic_DNA"/>
</dbReference>
<keyword evidence="3" id="KW-1185">Reference proteome</keyword>
<reference evidence="2 3" key="1">
    <citation type="submission" date="2020-09" db="EMBL/GenBank/DDBJ databases">
        <title>Genome sequences of type strains of Chitinophaga qingshengii and Chitinophaga varians.</title>
        <authorList>
            <person name="Kittiwongwattana C."/>
        </authorList>
    </citation>
    <scope>NUCLEOTIDE SEQUENCE [LARGE SCALE GENOMIC DNA]</scope>
    <source>
        <strain evidence="2 3">JCM 30026</strain>
    </source>
</reference>
<sequence length="150" mass="17309">MKKTFILMVLAILCSAWKISAQDTDTRIPELYEGSIDDKLPITLYLVAIPGNCGGEPYYQAIYRYDKKGPDQWLLLEVRHNRSGRYALVEERFSGLMILQKNDNGFSGTWIHPNGVIRKKVVLRNKHLPKTDVKKYENYLDAAQRETDDC</sequence>
<evidence type="ECO:0000313" key="3">
    <source>
        <dbReference type="Proteomes" id="UP000659124"/>
    </source>
</evidence>
<evidence type="ECO:0000313" key="2">
    <source>
        <dbReference type="EMBL" id="MBC9933496.1"/>
    </source>
</evidence>
<evidence type="ECO:0000256" key="1">
    <source>
        <dbReference type="SAM" id="SignalP"/>
    </source>
</evidence>
<keyword evidence="1" id="KW-0732">Signal</keyword>
<organism evidence="2 3">
    <name type="scientific">Chitinophaga qingshengii</name>
    <dbReference type="NCBI Taxonomy" id="1569794"/>
    <lineage>
        <taxon>Bacteria</taxon>
        <taxon>Pseudomonadati</taxon>
        <taxon>Bacteroidota</taxon>
        <taxon>Chitinophagia</taxon>
        <taxon>Chitinophagales</taxon>
        <taxon>Chitinophagaceae</taxon>
        <taxon>Chitinophaga</taxon>
    </lineage>
</organism>
<accession>A0ABR7TSN9</accession>
<protein>
    <recommendedName>
        <fullName evidence="4">DUF3997 domain-containing protein</fullName>
    </recommendedName>
</protein>